<dbReference type="EMBL" id="VSRR010125662">
    <property type="protein sequence ID" value="MPD01074.1"/>
    <property type="molecule type" value="Genomic_DNA"/>
</dbReference>
<evidence type="ECO:0000256" key="1">
    <source>
        <dbReference type="SAM" id="MobiDB-lite"/>
    </source>
</evidence>
<protein>
    <submittedName>
        <fullName evidence="2">Uncharacterized protein</fullName>
    </submittedName>
</protein>
<feature type="region of interest" description="Disordered" evidence="1">
    <location>
        <begin position="1"/>
        <end position="35"/>
    </location>
</feature>
<evidence type="ECO:0000313" key="2">
    <source>
        <dbReference type="EMBL" id="MPD01074.1"/>
    </source>
</evidence>
<dbReference type="Proteomes" id="UP000324222">
    <property type="component" value="Unassembled WGS sequence"/>
</dbReference>
<accession>A0A5B7K367</accession>
<comment type="caution">
    <text evidence="2">The sequence shown here is derived from an EMBL/GenBank/DDBJ whole genome shotgun (WGS) entry which is preliminary data.</text>
</comment>
<dbReference type="AlphaFoldDB" id="A0A5B7K367"/>
<sequence>MKMETRHGTEEVKRISHNSAVPPPSFYKHESGRRRTACERPVFAWLSVLKSCNSAHEESDRRTACEGPVFAWFTVLKSYNSSTRQFLRTELFSDILTY</sequence>
<name>A0A5B7K367_PORTR</name>
<proteinExistence type="predicted"/>
<keyword evidence="3" id="KW-1185">Reference proteome</keyword>
<gene>
    <name evidence="2" type="ORF">E2C01_096586</name>
</gene>
<feature type="compositionally biased region" description="Basic and acidic residues" evidence="1">
    <location>
        <begin position="1"/>
        <end position="14"/>
    </location>
</feature>
<organism evidence="2 3">
    <name type="scientific">Portunus trituberculatus</name>
    <name type="common">Swimming crab</name>
    <name type="synonym">Neptunus trituberculatus</name>
    <dbReference type="NCBI Taxonomy" id="210409"/>
    <lineage>
        <taxon>Eukaryota</taxon>
        <taxon>Metazoa</taxon>
        <taxon>Ecdysozoa</taxon>
        <taxon>Arthropoda</taxon>
        <taxon>Crustacea</taxon>
        <taxon>Multicrustacea</taxon>
        <taxon>Malacostraca</taxon>
        <taxon>Eumalacostraca</taxon>
        <taxon>Eucarida</taxon>
        <taxon>Decapoda</taxon>
        <taxon>Pleocyemata</taxon>
        <taxon>Brachyura</taxon>
        <taxon>Eubrachyura</taxon>
        <taxon>Portunoidea</taxon>
        <taxon>Portunidae</taxon>
        <taxon>Portuninae</taxon>
        <taxon>Portunus</taxon>
    </lineage>
</organism>
<evidence type="ECO:0000313" key="3">
    <source>
        <dbReference type="Proteomes" id="UP000324222"/>
    </source>
</evidence>
<reference evidence="2 3" key="1">
    <citation type="submission" date="2019-05" db="EMBL/GenBank/DDBJ databases">
        <title>Another draft genome of Portunus trituberculatus and its Hox gene families provides insights of decapod evolution.</title>
        <authorList>
            <person name="Jeong J.-H."/>
            <person name="Song I."/>
            <person name="Kim S."/>
            <person name="Choi T."/>
            <person name="Kim D."/>
            <person name="Ryu S."/>
            <person name="Kim W."/>
        </authorList>
    </citation>
    <scope>NUCLEOTIDE SEQUENCE [LARGE SCALE GENOMIC DNA]</scope>
    <source>
        <tissue evidence="2">Muscle</tissue>
    </source>
</reference>